<sequence>MSAGAGLAGAAPAWEERALAFDCRGQQLIGVLAVPAGAATAAVDTGVVIVTGGPQYRAGAHRVFVRLARALAGAGVAALRFDLRGMGDSEGDFPGFEHVAPDVAAAVDALQAQCPGLRRVLLWGLCDGASAALLYLHATRDARVRGLCLLNPWVRSAQSLARAHVKHYYLQRLLQGEFWRKLLRGGVGLAALGDLAGNLRGALGRGSGSGGGSARGDGRGAAPASYQQRMAQAWRGFDGEVLLLIAGQDLTGREFLEHAAADAHWRGLLQRPGVRREDCAGADHTFSSEPACAWLLQRTLAWVRHGHAPLTSA</sequence>
<dbReference type="Pfam" id="PF12146">
    <property type="entry name" value="Hydrolase_4"/>
    <property type="match status" value="1"/>
</dbReference>
<evidence type="ECO:0000313" key="3">
    <source>
        <dbReference type="Proteomes" id="UP001293718"/>
    </source>
</evidence>
<dbReference type="SUPFAM" id="SSF53474">
    <property type="entry name" value="alpha/beta-Hydrolases"/>
    <property type="match status" value="1"/>
</dbReference>
<dbReference type="Gene3D" id="3.40.50.1820">
    <property type="entry name" value="alpha/beta hydrolase"/>
    <property type="match status" value="1"/>
</dbReference>
<reference evidence="2 3" key="1">
    <citation type="submission" date="2023-11" db="EMBL/GenBank/DDBJ databases">
        <title>Draft genome of Azohydromonas lata strain H1 (DSM1123), a polyhydroxyalkanoate producer.</title>
        <authorList>
            <person name="Traversa D."/>
            <person name="D'Addabbo P."/>
            <person name="Pazzani C."/>
            <person name="Manzari C."/>
            <person name="Chiara M."/>
            <person name="Scrascia M."/>
        </authorList>
    </citation>
    <scope>NUCLEOTIDE SEQUENCE [LARGE SCALE GENOMIC DNA]</scope>
    <source>
        <strain evidence="2 3">H1</strain>
    </source>
</reference>
<dbReference type="RefSeq" id="WP_322467159.1">
    <property type="nucleotide sequence ID" value="NZ_JAXOJX010000043.1"/>
</dbReference>
<dbReference type="GO" id="GO:0016787">
    <property type="term" value="F:hydrolase activity"/>
    <property type="evidence" value="ECO:0007669"/>
    <property type="project" value="UniProtKB-KW"/>
</dbReference>
<dbReference type="InterPro" id="IPR022742">
    <property type="entry name" value="Hydrolase_4"/>
</dbReference>
<name>A0ABU5IKK7_9BURK</name>
<feature type="domain" description="Serine aminopeptidase S33" evidence="1">
    <location>
        <begin position="62"/>
        <end position="166"/>
    </location>
</feature>
<dbReference type="InterPro" id="IPR029058">
    <property type="entry name" value="AB_hydrolase_fold"/>
</dbReference>
<evidence type="ECO:0000259" key="1">
    <source>
        <dbReference type="Pfam" id="PF12146"/>
    </source>
</evidence>
<keyword evidence="2" id="KW-0378">Hydrolase</keyword>
<dbReference type="PANTHER" id="PTHR43265:SF1">
    <property type="entry name" value="ESTERASE ESTD"/>
    <property type="match status" value="1"/>
</dbReference>
<protein>
    <submittedName>
        <fullName evidence="2">Hydrolase 1, exosortase A system-associated</fullName>
    </submittedName>
</protein>
<gene>
    <name evidence="2" type="ORF">SM757_22815</name>
</gene>
<dbReference type="InterPro" id="IPR053145">
    <property type="entry name" value="AB_hydrolase_Est10"/>
</dbReference>
<dbReference type="PANTHER" id="PTHR43265">
    <property type="entry name" value="ESTERASE ESTD"/>
    <property type="match status" value="1"/>
</dbReference>
<comment type="caution">
    <text evidence="2">The sequence shown here is derived from an EMBL/GenBank/DDBJ whole genome shotgun (WGS) entry which is preliminary data.</text>
</comment>
<dbReference type="NCBIfam" id="TIGR03100">
    <property type="entry name" value="hydr1_PEP"/>
    <property type="match status" value="1"/>
</dbReference>
<proteinExistence type="predicted"/>
<dbReference type="InterPro" id="IPR017531">
    <property type="entry name" value="Hydrolase-1_PEP"/>
</dbReference>
<keyword evidence="3" id="KW-1185">Reference proteome</keyword>
<organism evidence="2 3">
    <name type="scientific">Azohydromonas lata</name>
    <dbReference type="NCBI Taxonomy" id="45677"/>
    <lineage>
        <taxon>Bacteria</taxon>
        <taxon>Pseudomonadati</taxon>
        <taxon>Pseudomonadota</taxon>
        <taxon>Betaproteobacteria</taxon>
        <taxon>Burkholderiales</taxon>
        <taxon>Sphaerotilaceae</taxon>
        <taxon>Azohydromonas</taxon>
    </lineage>
</organism>
<dbReference type="Proteomes" id="UP001293718">
    <property type="component" value="Unassembled WGS sequence"/>
</dbReference>
<evidence type="ECO:0000313" key="2">
    <source>
        <dbReference type="EMBL" id="MDZ5459416.1"/>
    </source>
</evidence>
<accession>A0ABU5IKK7</accession>
<dbReference type="EMBL" id="JAXOJX010000043">
    <property type="protein sequence ID" value="MDZ5459416.1"/>
    <property type="molecule type" value="Genomic_DNA"/>
</dbReference>